<feature type="compositionally biased region" description="Basic and acidic residues" evidence="1">
    <location>
        <begin position="36"/>
        <end position="58"/>
    </location>
</feature>
<feature type="region of interest" description="Disordered" evidence="1">
    <location>
        <begin position="1"/>
        <end position="141"/>
    </location>
</feature>
<name>A0A6J4UUX6_9BACT</name>
<feature type="compositionally biased region" description="Basic and acidic residues" evidence="1">
    <location>
        <begin position="98"/>
        <end position="108"/>
    </location>
</feature>
<evidence type="ECO:0000256" key="1">
    <source>
        <dbReference type="SAM" id="MobiDB-lite"/>
    </source>
</evidence>
<proteinExistence type="predicted"/>
<feature type="non-terminal residue" evidence="2">
    <location>
        <position position="1"/>
    </location>
</feature>
<protein>
    <submittedName>
        <fullName evidence="2">Mobile element protein</fullName>
    </submittedName>
</protein>
<dbReference type="AlphaFoldDB" id="A0A6J4UUX6"/>
<accession>A0A6J4UUX6</accession>
<feature type="non-terminal residue" evidence="2">
    <location>
        <position position="141"/>
    </location>
</feature>
<reference evidence="2" key="1">
    <citation type="submission" date="2020-02" db="EMBL/GenBank/DDBJ databases">
        <authorList>
            <person name="Meier V. D."/>
        </authorList>
    </citation>
    <scope>NUCLEOTIDE SEQUENCE</scope>
    <source>
        <strain evidence="2">AVDCRST_MAG88</strain>
    </source>
</reference>
<gene>
    <name evidence="2" type="ORF">AVDCRST_MAG88-1473</name>
</gene>
<feature type="compositionally biased region" description="Basic and acidic residues" evidence="1">
    <location>
        <begin position="117"/>
        <end position="129"/>
    </location>
</feature>
<evidence type="ECO:0000313" key="2">
    <source>
        <dbReference type="EMBL" id="CAA9560593.1"/>
    </source>
</evidence>
<sequence>GHEQWYGRQGGRASGTHRQSGVPAGDRRAGGAGDPRGGDDGAPRRRALRAERGAERAAQRLQAARVAHAGRHADPLGAAGSREHLLDPPLRPLSAPREGPRPGADGDVRGGGLDPQGGRDHRSAVRDELLQEPGVAPGERA</sequence>
<organism evidence="2">
    <name type="scientific">uncultured Thermomicrobiales bacterium</name>
    <dbReference type="NCBI Taxonomy" id="1645740"/>
    <lineage>
        <taxon>Bacteria</taxon>
        <taxon>Pseudomonadati</taxon>
        <taxon>Thermomicrobiota</taxon>
        <taxon>Thermomicrobia</taxon>
        <taxon>Thermomicrobiales</taxon>
        <taxon>environmental samples</taxon>
    </lineage>
</organism>
<dbReference type="EMBL" id="CADCWM010000457">
    <property type="protein sequence ID" value="CAA9560593.1"/>
    <property type="molecule type" value="Genomic_DNA"/>
</dbReference>